<evidence type="ECO:0000313" key="2">
    <source>
        <dbReference type="EMBL" id="OGG94818.1"/>
    </source>
</evidence>
<proteinExistence type="predicted"/>
<comment type="caution">
    <text evidence="2">The sequence shown here is derived from an EMBL/GenBank/DDBJ whole genome shotgun (WGS) entry which is preliminary data.</text>
</comment>
<dbReference type="Proteomes" id="UP000178449">
    <property type="component" value="Unassembled WGS sequence"/>
</dbReference>
<dbReference type="Gene3D" id="3.90.550.10">
    <property type="entry name" value="Spore Coat Polysaccharide Biosynthesis Protein SpsA, Chain A"/>
    <property type="match status" value="1"/>
</dbReference>
<dbReference type="AlphaFoldDB" id="A0A1F6G9Q2"/>
<dbReference type="STRING" id="1817772.A2527_12775"/>
<dbReference type="InterPro" id="IPR050486">
    <property type="entry name" value="Mannose-1P_guanyltransferase"/>
</dbReference>
<dbReference type="InterPro" id="IPR005835">
    <property type="entry name" value="NTP_transferase_dom"/>
</dbReference>
<organism evidence="2 3">
    <name type="scientific">Candidatus Lambdaproteobacteria bacterium RIFOXYD2_FULL_50_16</name>
    <dbReference type="NCBI Taxonomy" id="1817772"/>
    <lineage>
        <taxon>Bacteria</taxon>
        <taxon>Pseudomonadati</taxon>
        <taxon>Pseudomonadota</taxon>
        <taxon>Candidatus Lambdaproteobacteria</taxon>
    </lineage>
</organism>
<evidence type="ECO:0000259" key="1">
    <source>
        <dbReference type="Pfam" id="PF00483"/>
    </source>
</evidence>
<dbReference type="CDD" id="cd06915">
    <property type="entry name" value="NTP_transferase_WcbM_like"/>
    <property type="match status" value="1"/>
</dbReference>
<name>A0A1F6G9Q2_9PROT</name>
<dbReference type="SUPFAM" id="SSF53448">
    <property type="entry name" value="Nucleotide-diphospho-sugar transferases"/>
    <property type="match status" value="1"/>
</dbReference>
<dbReference type="InterPro" id="IPR029044">
    <property type="entry name" value="Nucleotide-diphossugar_trans"/>
</dbReference>
<evidence type="ECO:0000313" key="3">
    <source>
        <dbReference type="Proteomes" id="UP000178449"/>
    </source>
</evidence>
<sequence length="238" mass="25944">MPGLGQAVVLVGGKGTRLGELTQQTPKPLLPVAGRPFIDYLLHWLFDEGVDSVVLSAGYLSEQFEQALNATEGYGGRVRLVTEPEPAGTGGALRHVEPLLADQFFLLNGDSLFKVRLSELAGLNADEPWIGKLALRWVPDVARYGSVVLKNRQIESFTEKGARAPGLINGGIYLLKREILREINQLPCSIETDLFAPLAAQGRLWGLEMDGYFLDIGVPEDYQRAQSEIPAQFGGNLA</sequence>
<dbReference type="PANTHER" id="PTHR22572">
    <property type="entry name" value="SUGAR-1-PHOSPHATE GUANYL TRANSFERASE"/>
    <property type="match status" value="1"/>
</dbReference>
<protein>
    <recommendedName>
        <fullName evidence="1">Nucleotidyl transferase domain-containing protein</fullName>
    </recommendedName>
</protein>
<feature type="domain" description="Nucleotidyl transferase" evidence="1">
    <location>
        <begin position="7"/>
        <end position="229"/>
    </location>
</feature>
<reference evidence="2 3" key="1">
    <citation type="journal article" date="2016" name="Nat. Commun.">
        <title>Thousands of microbial genomes shed light on interconnected biogeochemical processes in an aquifer system.</title>
        <authorList>
            <person name="Anantharaman K."/>
            <person name="Brown C.T."/>
            <person name="Hug L.A."/>
            <person name="Sharon I."/>
            <person name="Castelle C.J."/>
            <person name="Probst A.J."/>
            <person name="Thomas B.C."/>
            <person name="Singh A."/>
            <person name="Wilkins M.J."/>
            <person name="Karaoz U."/>
            <person name="Brodie E.L."/>
            <person name="Williams K.H."/>
            <person name="Hubbard S.S."/>
            <person name="Banfield J.F."/>
        </authorList>
    </citation>
    <scope>NUCLEOTIDE SEQUENCE [LARGE SCALE GENOMIC DNA]</scope>
</reference>
<dbReference type="Pfam" id="PF00483">
    <property type="entry name" value="NTP_transferase"/>
    <property type="match status" value="1"/>
</dbReference>
<accession>A0A1F6G9Q2</accession>
<gene>
    <name evidence="2" type="ORF">A2527_12775</name>
</gene>
<dbReference type="EMBL" id="MFNE01000033">
    <property type="protein sequence ID" value="OGG94818.1"/>
    <property type="molecule type" value="Genomic_DNA"/>
</dbReference>